<dbReference type="AlphaFoldDB" id="A0A6I4J0W4"/>
<name>A0A6I4J0W4_9SPHN</name>
<protein>
    <submittedName>
        <fullName evidence="3">Serine hydrolase</fullName>
    </submittedName>
</protein>
<dbReference type="InterPro" id="IPR001466">
    <property type="entry name" value="Beta-lactam-related"/>
</dbReference>
<evidence type="ECO:0000313" key="3">
    <source>
        <dbReference type="EMBL" id="MVO77713.1"/>
    </source>
</evidence>
<dbReference type="Proteomes" id="UP000441389">
    <property type="component" value="Unassembled WGS sequence"/>
</dbReference>
<dbReference type="RefSeq" id="WP_157026670.1">
    <property type="nucleotide sequence ID" value="NZ_WQMS01000007.1"/>
</dbReference>
<reference evidence="3 4" key="1">
    <citation type="submission" date="2019-12" db="EMBL/GenBank/DDBJ databases">
        <authorList>
            <person name="Huq M.A."/>
        </authorList>
    </citation>
    <scope>NUCLEOTIDE SEQUENCE [LARGE SCALE GENOMIC DNA]</scope>
    <source>
        <strain evidence="3 4">MAH-20</strain>
    </source>
</reference>
<dbReference type="PANTHER" id="PTHR43283:SF7">
    <property type="entry name" value="BETA-LACTAMASE-RELATED DOMAIN-CONTAINING PROTEIN"/>
    <property type="match status" value="1"/>
</dbReference>
<keyword evidence="3" id="KW-0378">Hydrolase</keyword>
<proteinExistence type="predicted"/>
<dbReference type="PANTHER" id="PTHR43283">
    <property type="entry name" value="BETA-LACTAMASE-RELATED"/>
    <property type="match status" value="1"/>
</dbReference>
<dbReference type="GO" id="GO:0016787">
    <property type="term" value="F:hydrolase activity"/>
    <property type="evidence" value="ECO:0007669"/>
    <property type="project" value="UniProtKB-KW"/>
</dbReference>
<dbReference type="EMBL" id="WQMS01000007">
    <property type="protein sequence ID" value="MVO77713.1"/>
    <property type="molecule type" value="Genomic_DNA"/>
</dbReference>
<evidence type="ECO:0000313" key="4">
    <source>
        <dbReference type="Proteomes" id="UP000441389"/>
    </source>
</evidence>
<feature type="signal peptide" evidence="1">
    <location>
        <begin position="1"/>
        <end position="20"/>
    </location>
</feature>
<feature type="chain" id="PRO_5026112326" evidence="1">
    <location>
        <begin position="21"/>
        <end position="331"/>
    </location>
</feature>
<evidence type="ECO:0000256" key="1">
    <source>
        <dbReference type="SAM" id="SignalP"/>
    </source>
</evidence>
<dbReference type="Gene3D" id="3.40.710.10">
    <property type="entry name" value="DD-peptidase/beta-lactamase superfamily"/>
    <property type="match status" value="1"/>
</dbReference>
<sequence length="331" mass="35527">MKIYPLLASALALAVPGSAAAPPDPIAPLFAPDMGDTRAVLLLVDGRPVAKRYAAGYSDANRFISWSMAKSVTALLVGALVADGKLQLDAPAPIAEWRNDGRARITLRQLLRMSSGLRHIEVGQPIENSDTNQVLFVSGTGGMAARAIARPLAFKPGTHFNYDSLTSIILAEIVTRTLTDSRDPRIRARAYRDFAEERLFRPAGVASAFLEFDGSGTQIGGSIIHMSLDDWGRLGRLLVDGKGPNGKQIVAPDWLAFLKTPAPTNPRYGGHVWLSPNGLVSMRGHLGQFVFTGAKDGHSVVLVRLGNTREDRLEAITPSFERIAQAALTAG</sequence>
<keyword evidence="1" id="KW-0732">Signal</keyword>
<keyword evidence="4" id="KW-1185">Reference proteome</keyword>
<accession>A0A6I4J0W4</accession>
<dbReference type="InterPro" id="IPR012338">
    <property type="entry name" value="Beta-lactam/transpept-like"/>
</dbReference>
<gene>
    <name evidence="3" type="ORF">GON01_07170</name>
</gene>
<dbReference type="InterPro" id="IPR050789">
    <property type="entry name" value="Diverse_Enzym_Activities"/>
</dbReference>
<evidence type="ECO:0000259" key="2">
    <source>
        <dbReference type="Pfam" id="PF00144"/>
    </source>
</evidence>
<dbReference type="Pfam" id="PF00144">
    <property type="entry name" value="Beta-lactamase"/>
    <property type="match status" value="1"/>
</dbReference>
<dbReference type="SUPFAM" id="SSF56601">
    <property type="entry name" value="beta-lactamase/transpeptidase-like"/>
    <property type="match status" value="1"/>
</dbReference>
<feature type="domain" description="Beta-lactamase-related" evidence="2">
    <location>
        <begin position="39"/>
        <end position="307"/>
    </location>
</feature>
<comment type="caution">
    <text evidence="3">The sequence shown here is derived from an EMBL/GenBank/DDBJ whole genome shotgun (WGS) entry which is preliminary data.</text>
</comment>
<organism evidence="3 4">
    <name type="scientific">Sphingomonas horti</name>
    <dbReference type="NCBI Taxonomy" id="2682842"/>
    <lineage>
        <taxon>Bacteria</taxon>
        <taxon>Pseudomonadati</taxon>
        <taxon>Pseudomonadota</taxon>
        <taxon>Alphaproteobacteria</taxon>
        <taxon>Sphingomonadales</taxon>
        <taxon>Sphingomonadaceae</taxon>
        <taxon>Sphingomonas</taxon>
    </lineage>
</organism>